<feature type="compositionally biased region" description="Polar residues" evidence="1">
    <location>
        <begin position="446"/>
        <end position="469"/>
    </location>
</feature>
<organism evidence="2 3">
    <name type="scientific">Marchantia polymorpha subsp. ruderalis</name>
    <dbReference type="NCBI Taxonomy" id="1480154"/>
    <lineage>
        <taxon>Eukaryota</taxon>
        <taxon>Viridiplantae</taxon>
        <taxon>Streptophyta</taxon>
        <taxon>Embryophyta</taxon>
        <taxon>Marchantiophyta</taxon>
        <taxon>Marchantiopsida</taxon>
        <taxon>Marchantiidae</taxon>
        <taxon>Marchantiales</taxon>
        <taxon>Marchantiaceae</taxon>
        <taxon>Marchantia</taxon>
    </lineage>
</organism>
<reference evidence="2" key="1">
    <citation type="submission" date="2016-03" db="EMBL/GenBank/DDBJ databases">
        <title>Mechanisms controlling the formation of the plant cell surface in tip-growing cells are functionally conserved among land plants.</title>
        <authorList>
            <person name="Honkanen S."/>
            <person name="Jones V.A."/>
            <person name="Morieri G."/>
            <person name="Champion C."/>
            <person name="Hetherington A.J."/>
            <person name="Kelly S."/>
            <person name="Saint-Marcoux D."/>
            <person name="Proust H."/>
            <person name="Prescott H."/>
            <person name="Dolan L."/>
        </authorList>
    </citation>
    <scope>NUCLEOTIDE SEQUENCE [LARGE SCALE GENOMIC DNA]</scope>
    <source>
        <tissue evidence="2">Whole gametophyte</tissue>
    </source>
</reference>
<evidence type="ECO:0000313" key="2">
    <source>
        <dbReference type="EMBL" id="OAE21110.1"/>
    </source>
</evidence>
<proteinExistence type="predicted"/>
<sequence>METVIGEGRIALVKESSLRRRLGLQRRPSHVKYRACIRPKVVRRPLDSFNHQRPKLKKKKNPLEYRPENHRGHRYFGIRHSDITDYLEKIVPSHAFAPANINAGPPTNFGKGRLNEQARPSTAPAAIPWFGRTSTDVSDWLRQLPPAHLGADPDDKPLPHFPTRSSIVTDNRWQTKDFPPVPNVLWHYWSDRPSSAPLATAPQQVQFQTIIDAIRKNKPKPKDGAAVTSEALPSGSNAPTPRSARGGSPAANAPPTNCGNGTEPHPGGEPDKGADAAAAGLKLPGFSSRPATPLAGAGDAFTPDASSQFCQCGKLPAGAGGSPKSVASGRDPEFGGYSSARLCSSCGKPPDPGAPSPSPSPRSPKRPETPQSAEKGVNKLVIPEPALGGITARSAAGTPRPHTPRLGDKKPAASSQRPPPSPIITRQRGSPLVCQRHPPAPFHEVITNSKKAPAVQDSSNDANAKTNGNLDGATAEDLRRMNPDSFATKVVWQDKFRKHNKGNPWAIRAY</sequence>
<evidence type="ECO:0000313" key="3">
    <source>
        <dbReference type="Proteomes" id="UP000077202"/>
    </source>
</evidence>
<name>A0A176VJQ4_MARPO</name>
<accession>A0A176VJQ4</accession>
<comment type="caution">
    <text evidence="2">The sequence shown here is derived from an EMBL/GenBank/DDBJ whole genome shotgun (WGS) entry which is preliminary data.</text>
</comment>
<feature type="compositionally biased region" description="Pro residues" evidence="1">
    <location>
        <begin position="349"/>
        <end position="362"/>
    </location>
</feature>
<dbReference type="EMBL" id="LVLJ01003529">
    <property type="protein sequence ID" value="OAE21110.1"/>
    <property type="molecule type" value="Genomic_DNA"/>
</dbReference>
<evidence type="ECO:0000256" key="1">
    <source>
        <dbReference type="SAM" id="MobiDB-lite"/>
    </source>
</evidence>
<keyword evidence="3" id="KW-1185">Reference proteome</keyword>
<dbReference type="Proteomes" id="UP000077202">
    <property type="component" value="Unassembled WGS sequence"/>
</dbReference>
<dbReference type="AlphaFoldDB" id="A0A176VJQ4"/>
<gene>
    <name evidence="2" type="ORF">AXG93_3661s1350</name>
</gene>
<protein>
    <submittedName>
        <fullName evidence="2">Uncharacterized protein</fullName>
    </submittedName>
</protein>
<feature type="region of interest" description="Disordered" evidence="1">
    <location>
        <begin position="215"/>
        <end position="276"/>
    </location>
</feature>
<feature type="region of interest" description="Disordered" evidence="1">
    <location>
        <begin position="294"/>
        <end position="478"/>
    </location>
</feature>